<evidence type="ECO:0000313" key="3">
    <source>
        <dbReference type="Proteomes" id="UP000046392"/>
    </source>
</evidence>
<feature type="domain" description="Calponin-homology (CH)" evidence="2">
    <location>
        <begin position="409"/>
        <end position="520"/>
    </location>
</feature>
<dbReference type="Pfam" id="PF00307">
    <property type="entry name" value="CH"/>
    <property type="match status" value="1"/>
</dbReference>
<dbReference type="InterPro" id="IPR036872">
    <property type="entry name" value="CH_dom_sf"/>
</dbReference>
<dbReference type="Proteomes" id="UP000046392">
    <property type="component" value="Unplaced"/>
</dbReference>
<dbReference type="AlphaFoldDB" id="A0A0N5B415"/>
<sequence length="524" mass="59583">MVLFCWKRNPSKSKKRKEKKALEKSDSIPIIKDSENLPLTKESAVVSSSRCVNENVCQDIEDTTINYEERRRQKIAALERRRRLREKSSARLKAKIMEKKAPVDTVGTTNKFPGGTVNASTTSSGVDSQLIPPIESKQVASDCTPLPIATESREETEKGNTIALVSWINKLLEVDRHTSENTRAFSERARKRADEVFKTILKNPELPAETVLSSRDCPEEMLKREQEWEDLLSKAKSCVKSLGILEKVKTTVGGEPNIAVEDLRVDADIGLQRETTDVLLGFSPVWLHLAIECVFDVQLRIVNYSTSRSVFKSFIRNNIFSDERITGSKRFCPTGTKASITKLGVKKLQHHFIVKTVQLLAVIEYLQRFNIMEPANPPIFTPRSRFQSTKDIVGWIRSTFISPKFNLANALKKIDIFFIYEQAYYHNHFYVVDDISKDLRDGFILAKVAERIFEIEDGALLSSLRPPNGDRLRKLGNVRIVLKSMKEHNMDVDNIKAEDIVQGEIPQTMELLQKMIGVSEVRKD</sequence>
<dbReference type="STRING" id="174720.A0A0N5B415"/>
<organism evidence="3 4">
    <name type="scientific">Strongyloides papillosus</name>
    <name type="common">Intestinal threadworm</name>
    <dbReference type="NCBI Taxonomy" id="174720"/>
    <lineage>
        <taxon>Eukaryota</taxon>
        <taxon>Metazoa</taxon>
        <taxon>Ecdysozoa</taxon>
        <taxon>Nematoda</taxon>
        <taxon>Chromadorea</taxon>
        <taxon>Rhabditida</taxon>
        <taxon>Tylenchina</taxon>
        <taxon>Panagrolaimomorpha</taxon>
        <taxon>Strongyloidoidea</taxon>
        <taxon>Strongyloididae</taxon>
        <taxon>Strongyloides</taxon>
    </lineage>
</organism>
<dbReference type="SMART" id="SM00033">
    <property type="entry name" value="CH"/>
    <property type="match status" value="1"/>
</dbReference>
<dbReference type="SUPFAM" id="SSF47576">
    <property type="entry name" value="Calponin-homology domain, CH-domain"/>
    <property type="match status" value="1"/>
</dbReference>
<feature type="compositionally biased region" description="Polar residues" evidence="1">
    <location>
        <begin position="106"/>
        <end position="127"/>
    </location>
</feature>
<accession>A0A0N5B415</accession>
<evidence type="ECO:0000259" key="2">
    <source>
        <dbReference type="PROSITE" id="PS50021"/>
    </source>
</evidence>
<keyword evidence="3" id="KW-1185">Reference proteome</keyword>
<evidence type="ECO:0000256" key="1">
    <source>
        <dbReference type="SAM" id="MobiDB-lite"/>
    </source>
</evidence>
<evidence type="ECO:0000313" key="4">
    <source>
        <dbReference type="WBParaSite" id="SPAL_0000081800.1"/>
    </source>
</evidence>
<dbReference type="Gene3D" id="1.10.418.10">
    <property type="entry name" value="Calponin-like domain"/>
    <property type="match status" value="1"/>
</dbReference>
<dbReference type="WBParaSite" id="SPAL_0000081800.1">
    <property type="protein sequence ID" value="SPAL_0000081800.1"/>
    <property type="gene ID" value="SPAL_0000081800"/>
</dbReference>
<protein>
    <submittedName>
        <fullName evidence="4">Calponin-homology (CH) domain-containing protein</fullName>
    </submittedName>
</protein>
<dbReference type="PROSITE" id="PS50021">
    <property type="entry name" value="CH"/>
    <property type="match status" value="1"/>
</dbReference>
<proteinExistence type="predicted"/>
<reference evidence="4" key="1">
    <citation type="submission" date="2017-02" db="UniProtKB">
        <authorList>
            <consortium name="WormBaseParasite"/>
        </authorList>
    </citation>
    <scope>IDENTIFICATION</scope>
</reference>
<feature type="region of interest" description="Disordered" evidence="1">
    <location>
        <begin position="105"/>
        <end position="127"/>
    </location>
</feature>
<name>A0A0N5B415_STREA</name>
<dbReference type="InterPro" id="IPR001715">
    <property type="entry name" value="CH_dom"/>
</dbReference>